<comment type="caution">
    <text evidence="1">The sequence shown here is derived from an EMBL/GenBank/DDBJ whole genome shotgun (WGS) entry which is preliminary data.</text>
</comment>
<evidence type="ECO:0000313" key="2">
    <source>
        <dbReference type="Proteomes" id="UP000003448"/>
    </source>
</evidence>
<proteinExistence type="predicted"/>
<name>I0L204_9ACTN</name>
<evidence type="ECO:0000313" key="1">
    <source>
        <dbReference type="EMBL" id="CCH17851.1"/>
    </source>
</evidence>
<dbReference type="EMBL" id="CAIE01000022">
    <property type="protein sequence ID" value="CCH17851.1"/>
    <property type="molecule type" value="Genomic_DNA"/>
</dbReference>
<reference evidence="2" key="1">
    <citation type="journal article" date="2012" name="J. Bacteriol.">
        <title>Genome Sequence of Micromonospora lupini Lupac 08, Isolated from Root Nodules of Lupinus angustifolius.</title>
        <authorList>
            <person name="Alonso-Vega P."/>
            <person name="Normand P."/>
            <person name="Bacigalupe R."/>
            <person name="Pujic P."/>
            <person name="Lajus A."/>
            <person name="Vallenet D."/>
            <person name="Carro L."/>
            <person name="Coll P."/>
            <person name="Trujillo M.E."/>
        </authorList>
    </citation>
    <scope>NUCLEOTIDE SEQUENCE [LARGE SCALE GENOMIC DNA]</scope>
    <source>
        <strain evidence="2">Lupac 08</strain>
    </source>
</reference>
<organism evidence="1 2">
    <name type="scientific">Micromonospora lupini str. Lupac 08</name>
    <dbReference type="NCBI Taxonomy" id="1150864"/>
    <lineage>
        <taxon>Bacteria</taxon>
        <taxon>Bacillati</taxon>
        <taxon>Actinomycetota</taxon>
        <taxon>Actinomycetes</taxon>
        <taxon>Micromonosporales</taxon>
        <taxon>Micromonosporaceae</taxon>
        <taxon>Micromonospora</taxon>
    </lineage>
</organism>
<protein>
    <submittedName>
        <fullName evidence="1">Uncharacterized protein</fullName>
    </submittedName>
</protein>
<dbReference type="AlphaFoldDB" id="I0L204"/>
<accession>I0L204</accession>
<dbReference type="Proteomes" id="UP000003448">
    <property type="component" value="Unassembled WGS sequence"/>
</dbReference>
<keyword evidence="2" id="KW-1185">Reference proteome</keyword>
<sequence>MAHLRVHADLIVFSQHQAPDP</sequence>
<gene>
    <name evidence="1" type="ORF">MILUP08_42782</name>
</gene>